<sequence length="260" mass="28902">MKQHMRNLLVPMLMLALACVGRKPYYLHTELPKLEDDPDLAIAPGPWKTESVLVVLSDSASVPDDLVIPALKALMALPGATDACDPNTGHPRPDAAEYCIALYRTPEDWRVSWPIRNLTGEHNSCQPPFGGVDDEDFGRDLPILGFAHNHPCGTNMSSPDLSVFPKVKAGEGLWVMVAYGASPSGKLLRDVRGELLPAWHWLATGQPDRPRFYRWDPEGKVFRWNEASRIWDFQATCQPRSASMLSPRALSPHCSPALDW</sequence>
<dbReference type="KEGG" id="mbd:MEBOL_003573"/>
<dbReference type="AlphaFoldDB" id="A0A250IFT2"/>
<name>A0A250IFT2_9BACT</name>
<gene>
    <name evidence="1" type="ORF">MEBOL_003573</name>
</gene>
<reference evidence="1 2" key="1">
    <citation type="submission" date="2017-06" db="EMBL/GenBank/DDBJ databases">
        <authorList>
            <person name="Kim H.J."/>
            <person name="Triplett B.A."/>
        </authorList>
    </citation>
    <scope>NUCLEOTIDE SEQUENCE [LARGE SCALE GENOMIC DNA]</scope>
    <source>
        <strain evidence="1 2">DSM 14713</strain>
    </source>
</reference>
<evidence type="ECO:0000313" key="1">
    <source>
        <dbReference type="EMBL" id="ATB30118.1"/>
    </source>
</evidence>
<dbReference type="Proteomes" id="UP000217289">
    <property type="component" value="Chromosome"/>
</dbReference>
<evidence type="ECO:0000313" key="2">
    <source>
        <dbReference type="Proteomes" id="UP000217289"/>
    </source>
</evidence>
<evidence type="ECO:0008006" key="3">
    <source>
        <dbReference type="Google" id="ProtNLM"/>
    </source>
</evidence>
<protein>
    <recommendedName>
        <fullName evidence="3">JAB domain-containing protein</fullName>
    </recommendedName>
</protein>
<dbReference type="EMBL" id="CP022163">
    <property type="protein sequence ID" value="ATB30118.1"/>
    <property type="molecule type" value="Genomic_DNA"/>
</dbReference>
<proteinExistence type="predicted"/>
<keyword evidence="2" id="KW-1185">Reference proteome</keyword>
<dbReference type="PROSITE" id="PS51257">
    <property type="entry name" value="PROKAR_LIPOPROTEIN"/>
    <property type="match status" value="1"/>
</dbReference>
<organism evidence="1 2">
    <name type="scientific">Melittangium boletus DSM 14713</name>
    <dbReference type="NCBI Taxonomy" id="1294270"/>
    <lineage>
        <taxon>Bacteria</taxon>
        <taxon>Pseudomonadati</taxon>
        <taxon>Myxococcota</taxon>
        <taxon>Myxococcia</taxon>
        <taxon>Myxococcales</taxon>
        <taxon>Cystobacterineae</taxon>
        <taxon>Archangiaceae</taxon>
        <taxon>Melittangium</taxon>
    </lineage>
</organism>
<accession>A0A250IFT2</accession>